<comment type="function">
    <text evidence="2">2-oxoglutarate-dependent dioxygenase essential for auxin catabolism and maintenance of auxin homeostasis in reproductive organs. Catalyzes the irreversible oxidation of indole-3-acetic acid (IAA) to the biologically inactive 2-oxoindole-3-acetic acid (OxIAA).</text>
</comment>
<evidence type="ECO:0000256" key="2">
    <source>
        <dbReference type="ARBA" id="ARBA00054658"/>
    </source>
</evidence>
<evidence type="ECO:0000313" key="7">
    <source>
        <dbReference type="Proteomes" id="UP000287651"/>
    </source>
</evidence>
<dbReference type="FunFam" id="2.60.120.330:FF:000017">
    <property type="entry name" value="2-oxoglutarate-dependent dioxygenase DAO"/>
    <property type="match status" value="1"/>
</dbReference>
<dbReference type="AlphaFoldDB" id="A0A427A132"/>
<gene>
    <name evidence="6" type="ORF">B296_00005315</name>
</gene>
<sequence>MAAAAAAAAQERGFPKIDFAGVGQADTGSPGWEAVRDQVMEALGSYGCFEAVYDRVTPQLRGLILDMAAEELFPLPLEAKIKNTSDKPFGGYLGQISGFDYESLAITDAPLPHGAARFCGLLWPDGNPDFCEKAYTFSKKLGELEEMVRRMVLESLGVAEYHEEQSASTWYLLRFSKYGAVGDGEEEEQEGERKKAGYMAHRDVNTLAIVCQLNGVDGLEVDSGDGQWIPAKPSSPTSYFVIAGDAFRAWSNGKVTAPLHRVDVGGEDTRYSVMLFSVPKDEAVIQAPAELVDEQRPSLFRPFAFGEFLRFCVTEEGMKAKCKLSAYCGQAAAAEAAEA</sequence>
<organism evidence="6 7">
    <name type="scientific">Ensete ventricosum</name>
    <name type="common">Abyssinian banana</name>
    <name type="synonym">Musa ensete</name>
    <dbReference type="NCBI Taxonomy" id="4639"/>
    <lineage>
        <taxon>Eukaryota</taxon>
        <taxon>Viridiplantae</taxon>
        <taxon>Streptophyta</taxon>
        <taxon>Embryophyta</taxon>
        <taxon>Tracheophyta</taxon>
        <taxon>Spermatophyta</taxon>
        <taxon>Magnoliopsida</taxon>
        <taxon>Liliopsida</taxon>
        <taxon>Zingiberales</taxon>
        <taxon>Musaceae</taxon>
        <taxon>Ensete</taxon>
    </lineage>
</organism>
<comment type="caution">
    <text evidence="6">The sequence shown here is derived from an EMBL/GenBank/DDBJ whole genome shotgun (WGS) entry which is preliminary data.</text>
</comment>
<dbReference type="PANTHER" id="PTHR47990">
    <property type="entry name" value="2-OXOGLUTARATE (2OG) AND FE(II)-DEPENDENT OXYGENASE SUPERFAMILY PROTEIN-RELATED"/>
    <property type="match status" value="1"/>
</dbReference>
<name>A0A427A132_ENSVE</name>
<feature type="domain" description="Isopenicillin N synthase-like Fe(2+) 2OG dioxygenase" evidence="5">
    <location>
        <begin position="193"/>
        <end position="277"/>
    </location>
</feature>
<accession>A0A427A132</accession>
<dbReference type="InterPro" id="IPR050231">
    <property type="entry name" value="Iron_ascorbate_oxido_reductase"/>
</dbReference>
<dbReference type="InterPro" id="IPR044861">
    <property type="entry name" value="IPNS-like_FE2OG_OXY"/>
</dbReference>
<dbReference type="Proteomes" id="UP000287651">
    <property type="component" value="Unassembled WGS sequence"/>
</dbReference>
<keyword evidence="1" id="KW-0479">Metal-binding</keyword>
<protein>
    <recommendedName>
        <fullName evidence="3">2-oxoglutarate-dependent dioxygenase DAO</fullName>
    </recommendedName>
    <alternativeName>
        <fullName evidence="4">Protein DIOXYGENASE FOR AUXIN OXIDATION</fullName>
    </alternativeName>
</protein>
<reference evidence="6 7" key="1">
    <citation type="journal article" date="2014" name="Agronomy (Basel)">
        <title>A Draft Genome Sequence for Ensete ventricosum, the Drought-Tolerant Tree Against Hunger.</title>
        <authorList>
            <person name="Harrison J."/>
            <person name="Moore K.A."/>
            <person name="Paszkiewicz K."/>
            <person name="Jones T."/>
            <person name="Grant M."/>
            <person name="Ambacheew D."/>
            <person name="Muzemil S."/>
            <person name="Studholme D.J."/>
        </authorList>
    </citation>
    <scope>NUCLEOTIDE SEQUENCE [LARGE SCALE GENOMIC DNA]</scope>
</reference>
<dbReference type="Pfam" id="PF03171">
    <property type="entry name" value="2OG-FeII_Oxy"/>
    <property type="match status" value="1"/>
</dbReference>
<dbReference type="Gene3D" id="2.60.120.330">
    <property type="entry name" value="B-lactam Antibiotic, Isopenicillin N Synthase, Chain"/>
    <property type="match status" value="1"/>
</dbReference>
<dbReference type="GO" id="GO:0046872">
    <property type="term" value="F:metal ion binding"/>
    <property type="evidence" value="ECO:0007669"/>
    <property type="project" value="UniProtKB-KW"/>
</dbReference>
<evidence type="ECO:0000256" key="1">
    <source>
        <dbReference type="ARBA" id="ARBA00022723"/>
    </source>
</evidence>
<proteinExistence type="predicted"/>
<evidence type="ECO:0000256" key="4">
    <source>
        <dbReference type="ARBA" id="ARBA00076740"/>
    </source>
</evidence>
<evidence type="ECO:0000256" key="3">
    <source>
        <dbReference type="ARBA" id="ARBA00074102"/>
    </source>
</evidence>
<evidence type="ECO:0000259" key="5">
    <source>
        <dbReference type="Pfam" id="PF03171"/>
    </source>
</evidence>
<dbReference type="EMBL" id="AMZH03004184">
    <property type="protein sequence ID" value="RRT69926.1"/>
    <property type="molecule type" value="Genomic_DNA"/>
</dbReference>
<dbReference type="SUPFAM" id="SSF51197">
    <property type="entry name" value="Clavaminate synthase-like"/>
    <property type="match status" value="1"/>
</dbReference>
<dbReference type="InterPro" id="IPR027443">
    <property type="entry name" value="IPNS-like_sf"/>
</dbReference>
<evidence type="ECO:0000313" key="6">
    <source>
        <dbReference type="EMBL" id="RRT69926.1"/>
    </source>
</evidence>